<protein>
    <submittedName>
        <fullName evidence="3">Uncharacterized protein</fullName>
    </submittedName>
</protein>
<keyword evidence="2" id="KW-0732">Signal</keyword>
<feature type="signal peptide" evidence="2">
    <location>
        <begin position="1"/>
        <end position="29"/>
    </location>
</feature>
<reference evidence="4" key="1">
    <citation type="submission" date="2013-11" db="EMBL/GenBank/DDBJ databases">
        <title>The genomic landscape of the Guanapo guppy.</title>
        <authorList>
            <person name="Kuenstner A."/>
            <person name="Dreyer C."/>
        </authorList>
    </citation>
    <scope>NUCLEOTIDE SEQUENCE</scope>
    <source>
        <strain evidence="4">Guanapo</strain>
    </source>
</reference>
<keyword evidence="4" id="KW-1185">Reference proteome</keyword>
<organism evidence="3 4">
    <name type="scientific">Poecilia reticulata</name>
    <name type="common">Guppy</name>
    <name type="synonym">Acanthophacelus reticulatus</name>
    <dbReference type="NCBI Taxonomy" id="8081"/>
    <lineage>
        <taxon>Eukaryota</taxon>
        <taxon>Metazoa</taxon>
        <taxon>Chordata</taxon>
        <taxon>Craniata</taxon>
        <taxon>Vertebrata</taxon>
        <taxon>Euteleostomi</taxon>
        <taxon>Actinopterygii</taxon>
        <taxon>Neopterygii</taxon>
        <taxon>Teleostei</taxon>
        <taxon>Neoteleostei</taxon>
        <taxon>Acanthomorphata</taxon>
        <taxon>Ovalentaria</taxon>
        <taxon>Atherinomorphae</taxon>
        <taxon>Cyprinodontiformes</taxon>
        <taxon>Poeciliidae</taxon>
        <taxon>Poeciliinae</taxon>
        <taxon>Poecilia</taxon>
    </lineage>
</organism>
<name>A0A3P9PF35_POERE</name>
<accession>A0A3P9PF35</accession>
<reference evidence="3" key="2">
    <citation type="submission" date="2025-08" db="UniProtKB">
        <authorList>
            <consortium name="Ensembl"/>
        </authorList>
    </citation>
    <scope>IDENTIFICATION</scope>
    <source>
        <strain evidence="3">Guanapo</strain>
    </source>
</reference>
<proteinExistence type="predicted"/>
<feature type="region of interest" description="Disordered" evidence="1">
    <location>
        <begin position="98"/>
        <end position="119"/>
    </location>
</feature>
<feature type="chain" id="PRO_5017933655" evidence="2">
    <location>
        <begin position="30"/>
        <end position="119"/>
    </location>
</feature>
<sequence length="119" mass="12434">MYPSASPSIRSTIFLSLLSSGVSWSNVLASSLPRKASWSYWRPRPSVSGADADFNQPPPAPLPPPYAPQTGLEKLQSLGKASAAMQLLPLPTANGALSSSSSFVGSRVCKNTSASSQLL</sequence>
<evidence type="ECO:0000256" key="1">
    <source>
        <dbReference type="SAM" id="MobiDB-lite"/>
    </source>
</evidence>
<reference evidence="3" key="3">
    <citation type="submission" date="2025-09" db="UniProtKB">
        <authorList>
            <consortium name="Ensembl"/>
        </authorList>
    </citation>
    <scope>IDENTIFICATION</scope>
    <source>
        <strain evidence="3">Guanapo</strain>
    </source>
</reference>
<feature type="compositionally biased region" description="Polar residues" evidence="1">
    <location>
        <begin position="109"/>
        <end position="119"/>
    </location>
</feature>
<evidence type="ECO:0000313" key="4">
    <source>
        <dbReference type="Proteomes" id="UP000242638"/>
    </source>
</evidence>
<evidence type="ECO:0000313" key="3">
    <source>
        <dbReference type="Ensembl" id="ENSPREP00000020380.1"/>
    </source>
</evidence>
<dbReference type="AlphaFoldDB" id="A0A3P9PF35"/>
<dbReference type="GeneTree" id="ENSGT01030000240191"/>
<dbReference type="Ensembl" id="ENSPRET00000020594.1">
    <property type="protein sequence ID" value="ENSPREP00000020380.1"/>
    <property type="gene ID" value="ENSPREG00000013792.1"/>
</dbReference>
<dbReference type="Proteomes" id="UP000242638">
    <property type="component" value="Unassembled WGS sequence"/>
</dbReference>
<evidence type="ECO:0000256" key="2">
    <source>
        <dbReference type="SAM" id="SignalP"/>
    </source>
</evidence>